<evidence type="ECO:0000256" key="1">
    <source>
        <dbReference type="SAM" id="SignalP"/>
    </source>
</evidence>
<gene>
    <name evidence="2" type="ORF">FIBRA_06699</name>
</gene>
<feature type="signal peptide" evidence="1">
    <location>
        <begin position="1"/>
        <end position="21"/>
    </location>
</feature>
<feature type="chain" id="PRO_5003778418" evidence="1">
    <location>
        <begin position="22"/>
        <end position="82"/>
    </location>
</feature>
<dbReference type="AlphaFoldDB" id="J4GC91"/>
<proteinExistence type="predicted"/>
<accession>J4GC91</accession>
<dbReference type="Proteomes" id="UP000006352">
    <property type="component" value="Unassembled WGS sequence"/>
</dbReference>
<keyword evidence="1" id="KW-0732">Signal</keyword>
<reference evidence="2 3" key="1">
    <citation type="journal article" date="2012" name="Appl. Environ. Microbiol.">
        <title>Short-read sequencing for genomic analysis of the brown rot fungus Fibroporia radiculosa.</title>
        <authorList>
            <person name="Tang J.D."/>
            <person name="Perkins A.D."/>
            <person name="Sonstegard T.S."/>
            <person name="Schroeder S.G."/>
            <person name="Burgess S.C."/>
            <person name="Diehl S.V."/>
        </authorList>
    </citation>
    <scope>NUCLEOTIDE SEQUENCE [LARGE SCALE GENOMIC DNA]</scope>
    <source>
        <strain evidence="2 3">TFFH 294</strain>
    </source>
</reference>
<dbReference type="RefSeq" id="XP_012183801.1">
    <property type="nucleotide sequence ID" value="XM_012328411.1"/>
</dbReference>
<dbReference type="HOGENOM" id="CLU_2558308_0_0_1"/>
<keyword evidence="3" id="KW-1185">Reference proteome</keyword>
<dbReference type="GeneID" id="24099429"/>
<protein>
    <submittedName>
        <fullName evidence="2">Uncharacterized protein</fullName>
    </submittedName>
</protein>
<name>J4GC91_9APHY</name>
<sequence length="82" mass="8901">MRARFILLIFTVIGLVLAVAAAPASGGGKVGKKALKQYQMKRRDATTPAAVDWKKPKPSKIWWDTIPTAITNDVHAAWSVLG</sequence>
<evidence type="ECO:0000313" key="3">
    <source>
        <dbReference type="Proteomes" id="UP000006352"/>
    </source>
</evidence>
<dbReference type="EMBL" id="HE797160">
    <property type="protein sequence ID" value="CCM04518.1"/>
    <property type="molecule type" value="Genomic_DNA"/>
</dbReference>
<dbReference type="InParanoid" id="J4GC91"/>
<evidence type="ECO:0000313" key="2">
    <source>
        <dbReference type="EMBL" id="CCM04518.1"/>
    </source>
</evidence>
<organism evidence="2 3">
    <name type="scientific">Fibroporia radiculosa</name>
    <dbReference type="NCBI Taxonomy" id="599839"/>
    <lineage>
        <taxon>Eukaryota</taxon>
        <taxon>Fungi</taxon>
        <taxon>Dikarya</taxon>
        <taxon>Basidiomycota</taxon>
        <taxon>Agaricomycotina</taxon>
        <taxon>Agaricomycetes</taxon>
        <taxon>Polyporales</taxon>
        <taxon>Fibroporiaceae</taxon>
        <taxon>Fibroporia</taxon>
    </lineage>
</organism>